<reference evidence="2 3" key="1">
    <citation type="submission" date="2020-10" db="EMBL/GenBank/DDBJ databases">
        <title>Haloactinobacterium sp. RN3S43, a bacterium isolated from saline soil.</title>
        <authorList>
            <person name="Sun J.-Q."/>
        </authorList>
    </citation>
    <scope>NUCLEOTIDE SEQUENCE [LARGE SCALE GENOMIC DNA]</scope>
    <source>
        <strain evidence="2 3">RN3S43</strain>
    </source>
</reference>
<evidence type="ECO:0000313" key="3">
    <source>
        <dbReference type="Proteomes" id="UP000593758"/>
    </source>
</evidence>
<dbReference type="RefSeq" id="WP_193495465.1">
    <property type="nucleotide sequence ID" value="NZ_CP063169.1"/>
</dbReference>
<dbReference type="Proteomes" id="UP000593758">
    <property type="component" value="Chromosome"/>
</dbReference>
<dbReference type="CDD" id="cd00085">
    <property type="entry name" value="HNHc"/>
    <property type="match status" value="1"/>
</dbReference>
<organism evidence="2 3">
    <name type="scientific">Ruania alkalisoli</name>
    <dbReference type="NCBI Taxonomy" id="2779775"/>
    <lineage>
        <taxon>Bacteria</taxon>
        <taxon>Bacillati</taxon>
        <taxon>Actinomycetota</taxon>
        <taxon>Actinomycetes</taxon>
        <taxon>Micrococcales</taxon>
        <taxon>Ruaniaceae</taxon>
        <taxon>Ruania</taxon>
    </lineage>
</organism>
<dbReference type="InterPro" id="IPR003615">
    <property type="entry name" value="HNH_nuc"/>
</dbReference>
<accession>A0A7M1SNW5</accession>
<dbReference type="AlphaFoldDB" id="A0A7M1SNW5"/>
<evidence type="ECO:0000313" key="2">
    <source>
        <dbReference type="EMBL" id="QOR69228.1"/>
    </source>
</evidence>
<sequence>MTVIDGTQRTTDQSGVETVLAQISTELDRLLEADLHQLDSSRLRGVVEHVEQVQRRVEAVTNRVMRTVEADGVWSLHGHRSLTTWWADATGRRKAPTAARLRTAQRLAAHLPLTEAAASSGEISIDHATLLAREATKNPVLLEHLADSHTGEAFLVQQARLLPPDSFARVLAAWTIRADPEGADRNWREQSATEHVHLSSTLDGYQLDGWLTTQSGQTLAHALDAIIGTPAEDDDRTRSQHQGAAIVAMARHALDSGSFQPHARVRPTLLVHVPGETLHLLTKTPPARPGDPDQIDPRLPYGVLRGAEPATLGDGSPIAFAQLATHACGGEFTRVVLDPAGQPLDVGRSRRLHTPAQTRAIWARDRHCQFPGCDAPPGWGEIHHSTWWSRGGTTDVKHGILLCWHHHAYVHQRDITIRRHADHWHFTRPGGHPLGYQHLPACELPARLHAGHDDDTIAGPDG</sequence>
<protein>
    <submittedName>
        <fullName evidence="2">DUF222 domain-containing protein</fullName>
    </submittedName>
</protein>
<keyword evidence="3" id="KW-1185">Reference proteome</keyword>
<proteinExistence type="predicted"/>
<dbReference type="InterPro" id="IPR003870">
    <property type="entry name" value="DUF222"/>
</dbReference>
<dbReference type="EMBL" id="CP063169">
    <property type="protein sequence ID" value="QOR69228.1"/>
    <property type="molecule type" value="Genomic_DNA"/>
</dbReference>
<evidence type="ECO:0000259" key="1">
    <source>
        <dbReference type="SMART" id="SM00507"/>
    </source>
</evidence>
<dbReference type="KEGG" id="halt:IM660_10920"/>
<feature type="domain" description="HNH nuclease" evidence="1">
    <location>
        <begin position="356"/>
        <end position="408"/>
    </location>
</feature>
<name>A0A7M1SNW5_9MICO</name>
<dbReference type="SMART" id="SM00507">
    <property type="entry name" value="HNHc"/>
    <property type="match status" value="1"/>
</dbReference>
<gene>
    <name evidence="2" type="ORF">IM660_10920</name>
</gene>
<dbReference type="Pfam" id="PF02720">
    <property type="entry name" value="DUF222"/>
    <property type="match status" value="1"/>
</dbReference>